<gene>
    <name evidence="1" type="ORF">QVH07_07045</name>
</gene>
<dbReference type="Gene3D" id="2.40.30.100">
    <property type="entry name" value="AF2212/PG0164-like"/>
    <property type="match status" value="1"/>
</dbReference>
<organism evidence="1 2">
    <name type="scientific">Algoriphagus sediminis</name>
    <dbReference type="NCBI Taxonomy" id="3057113"/>
    <lineage>
        <taxon>Bacteria</taxon>
        <taxon>Pseudomonadati</taxon>
        <taxon>Bacteroidota</taxon>
        <taxon>Cytophagia</taxon>
        <taxon>Cytophagales</taxon>
        <taxon>Cyclobacteriaceae</taxon>
        <taxon>Algoriphagus</taxon>
    </lineage>
</organism>
<dbReference type="InterPro" id="IPR015018">
    <property type="entry name" value="DUF1905"/>
</dbReference>
<keyword evidence="2" id="KW-1185">Reference proteome</keyword>
<dbReference type="RefSeq" id="WP_289999456.1">
    <property type="nucleotide sequence ID" value="NZ_JAUEPH010000003.1"/>
</dbReference>
<evidence type="ECO:0000313" key="1">
    <source>
        <dbReference type="EMBL" id="MDN3203899.1"/>
    </source>
</evidence>
<reference evidence="1" key="1">
    <citation type="submission" date="2023-06" db="EMBL/GenBank/DDBJ databases">
        <title>Robiginitalea aurantiacus sp. nov. and Algoriphagus sediminis sp. nov., isolated from coastal sediment.</title>
        <authorList>
            <person name="Zhou Z.Y."/>
            <person name="An J."/>
            <person name="Jia Y.W."/>
            <person name="Du Z.J."/>
        </authorList>
    </citation>
    <scope>NUCLEOTIDE SEQUENCE</scope>
    <source>
        <strain evidence="1">C2-7</strain>
    </source>
</reference>
<sequence length="149" mass="17245">MELILEGEIYLERFSGKGGWTYVPLKKESFNGVESFGMLKVSGQIDGYKFDNKNLMPKGDGTLFLPVAKAIRNEIQKEAGELVYIKLFKRSIPKDVPDEVIACLKDVPGKYERFMKLSQKKQKEWVKFIYEKDSINSMTKRILRLIDEL</sequence>
<comment type="caution">
    <text evidence="1">The sequence shown here is derived from an EMBL/GenBank/DDBJ whole genome shotgun (WGS) entry which is preliminary data.</text>
</comment>
<accession>A0ABT7YBK0</accession>
<evidence type="ECO:0000313" key="2">
    <source>
        <dbReference type="Proteomes" id="UP001171916"/>
    </source>
</evidence>
<protein>
    <submittedName>
        <fullName evidence="1">YdeI/OmpD-associated family protein</fullName>
    </submittedName>
</protein>
<dbReference type="Pfam" id="PF08922">
    <property type="entry name" value="DUF1905"/>
    <property type="match status" value="1"/>
</dbReference>
<dbReference type="EMBL" id="JAUEPH010000003">
    <property type="protein sequence ID" value="MDN3203899.1"/>
    <property type="molecule type" value="Genomic_DNA"/>
</dbReference>
<name>A0ABT7YBK0_9BACT</name>
<proteinExistence type="predicted"/>
<dbReference type="SUPFAM" id="SSF141694">
    <property type="entry name" value="AF2212/PG0164-like"/>
    <property type="match status" value="1"/>
</dbReference>
<dbReference type="Proteomes" id="UP001171916">
    <property type="component" value="Unassembled WGS sequence"/>
</dbReference>
<dbReference type="InterPro" id="IPR037079">
    <property type="entry name" value="AF2212/PG0164-like_sf"/>
</dbReference>